<dbReference type="EMBL" id="CP015583">
    <property type="protein sequence ID" value="APT56360.1"/>
    <property type="molecule type" value="Genomic_DNA"/>
</dbReference>
<keyword evidence="4 6" id="KW-1133">Transmembrane helix</keyword>
<dbReference type="EMBL" id="JAVVDO010000021">
    <property type="protein sequence ID" value="MDT8332056.1"/>
    <property type="molecule type" value="Genomic_DNA"/>
</dbReference>
<dbReference type="STRING" id="257708.RGI145_03830"/>
<gene>
    <name evidence="8" type="primary">lptG</name>
    <name evidence="7" type="ORF">RGI145_03830</name>
    <name evidence="8" type="ORF">RQ831_13415</name>
</gene>
<sequence>MSLPLTFTLYVARRFTGMVLAMLLALTGLVSLFDFIELLRRAATRAEASFGIVATIGALRLPFMAMQILPFAVLLGGIIAFWRLSRSSELVVARAAGISAWGFLTGPAVVALLIGVIATSGISPLSSAMLARAERLDGIYLRNASGITALAGGRLWLRQADRALDPQGVAILAGRPAVNSNRIERAALKLDDVSVWRLSGDDKPLARVEAPHAELQSHGGVGEWVLENAVTFGQDRRASDPGRIALPTDLTPDRIEDSFASPDTLSFWALPGFIRVLESAGFSAVRHRLHYQSLLALPVLALAMALLSAGFSMRQARRGGVAQMLGLGVAAGFALFVLDRVAGEFGETGTLPVALAAWAPALAGLLLALTLLLHLEDG</sequence>
<evidence type="ECO:0000256" key="4">
    <source>
        <dbReference type="ARBA" id="ARBA00022989"/>
    </source>
</evidence>
<evidence type="ECO:0000256" key="2">
    <source>
        <dbReference type="ARBA" id="ARBA00022475"/>
    </source>
</evidence>
<dbReference type="GO" id="GO:0043190">
    <property type="term" value="C:ATP-binding cassette (ABC) transporter complex"/>
    <property type="evidence" value="ECO:0007669"/>
    <property type="project" value="InterPro"/>
</dbReference>
<keyword evidence="10" id="KW-1185">Reference proteome</keyword>
<dbReference type="Proteomes" id="UP000185494">
    <property type="component" value="Chromosome 1"/>
</dbReference>
<feature type="transmembrane region" description="Helical" evidence="6">
    <location>
        <begin position="15"/>
        <end position="36"/>
    </location>
</feature>
<evidence type="ECO:0000313" key="9">
    <source>
        <dbReference type="Proteomes" id="UP000185494"/>
    </source>
</evidence>
<dbReference type="PANTHER" id="PTHR33529">
    <property type="entry name" value="SLR0882 PROTEIN-RELATED"/>
    <property type="match status" value="1"/>
</dbReference>
<evidence type="ECO:0000313" key="7">
    <source>
        <dbReference type="EMBL" id="APT56360.1"/>
    </source>
</evidence>
<keyword evidence="5 6" id="KW-0472">Membrane</keyword>
<dbReference type="AlphaFoldDB" id="A0A1L7ACC4"/>
<feature type="transmembrane region" description="Helical" evidence="6">
    <location>
        <begin position="350"/>
        <end position="375"/>
    </location>
</feature>
<reference evidence="8" key="3">
    <citation type="submission" date="2023-09" db="EMBL/GenBank/DDBJ databases">
        <authorList>
            <person name="Schober I."/>
            <person name="Bunk B."/>
        </authorList>
    </citation>
    <scope>NUCLEOTIDE SEQUENCE</scope>
    <source>
        <strain evidence="8">DSM 103800</strain>
    </source>
</reference>
<dbReference type="eggNOG" id="COG0795">
    <property type="taxonomic scope" value="Bacteria"/>
</dbReference>
<name>A0A1L7ACC4_9PROT</name>
<feature type="transmembrane region" description="Helical" evidence="6">
    <location>
        <begin position="294"/>
        <end position="313"/>
    </location>
</feature>
<dbReference type="PANTHER" id="PTHR33529:SF2">
    <property type="entry name" value="LIPOPOLYSACCHARIDE EXPORT SYSTEM PERMEASE PROTEIN LPTG"/>
    <property type="match status" value="1"/>
</dbReference>
<feature type="transmembrane region" description="Helical" evidence="6">
    <location>
        <begin position="319"/>
        <end position="338"/>
    </location>
</feature>
<feature type="transmembrane region" description="Helical" evidence="6">
    <location>
        <begin position="48"/>
        <end position="81"/>
    </location>
</feature>
<evidence type="ECO:0000256" key="6">
    <source>
        <dbReference type="SAM" id="Phobius"/>
    </source>
</evidence>
<dbReference type="NCBIfam" id="TIGR04408">
    <property type="entry name" value="LptG_lptG"/>
    <property type="match status" value="1"/>
</dbReference>
<reference evidence="7 9" key="1">
    <citation type="submission" date="2016-05" db="EMBL/GenBank/DDBJ databases">
        <title>Complete Genome and Methylome Analysis of Psychrotrophic Bacterial Isolates from Antarctic Lake Untersee.</title>
        <authorList>
            <person name="Fomenkov A."/>
            <person name="Akimov V.N."/>
            <person name="Vasilyeva L.V."/>
            <person name="Andersen D."/>
            <person name="Vincze T."/>
            <person name="Roberts R.J."/>
        </authorList>
    </citation>
    <scope>NUCLEOTIDE SEQUENCE [LARGE SCALE GENOMIC DNA]</scope>
    <source>
        <strain evidence="7 9">U14-5</strain>
    </source>
</reference>
<evidence type="ECO:0000256" key="5">
    <source>
        <dbReference type="ARBA" id="ARBA00023136"/>
    </source>
</evidence>
<dbReference type="Proteomes" id="UP001258945">
    <property type="component" value="Unassembled WGS sequence"/>
</dbReference>
<keyword evidence="3 6" id="KW-0812">Transmembrane</keyword>
<dbReference type="Pfam" id="PF03739">
    <property type="entry name" value="LptF_LptG"/>
    <property type="match status" value="1"/>
</dbReference>
<proteinExistence type="predicted"/>
<evidence type="ECO:0000313" key="8">
    <source>
        <dbReference type="EMBL" id="MDT8332056.1"/>
    </source>
</evidence>
<dbReference type="GO" id="GO:0055085">
    <property type="term" value="P:transmembrane transport"/>
    <property type="evidence" value="ECO:0007669"/>
    <property type="project" value="InterPro"/>
</dbReference>
<protein>
    <submittedName>
        <fullName evidence="7">LPS export ABC transporter permease LptG</fullName>
    </submittedName>
</protein>
<dbReference type="InterPro" id="IPR005495">
    <property type="entry name" value="LptG/LptF_permease"/>
</dbReference>
<dbReference type="RefSeq" id="WP_075797303.1">
    <property type="nucleotide sequence ID" value="NZ_CP015583.1"/>
</dbReference>
<dbReference type="InterPro" id="IPR030923">
    <property type="entry name" value="LptG"/>
</dbReference>
<feature type="transmembrane region" description="Helical" evidence="6">
    <location>
        <begin position="101"/>
        <end position="122"/>
    </location>
</feature>
<comment type="subcellular location">
    <subcellularLocation>
        <location evidence="1">Cell membrane</location>
        <topology evidence="1">Multi-pass membrane protein</topology>
    </subcellularLocation>
</comment>
<dbReference type="KEGG" id="rgi:RGI145_03830"/>
<evidence type="ECO:0000256" key="1">
    <source>
        <dbReference type="ARBA" id="ARBA00004651"/>
    </source>
</evidence>
<reference evidence="8 10" key="2">
    <citation type="journal article" date="2019" name="Microb. Pathog.">
        <title>Comparison of VITEK 2, MALDI-TOF MS, 16S rRNA gene sequencing, and whole-genome sequencing for identification of Roseomonas mucosa.</title>
        <authorList>
            <person name="Rudolph W.W."/>
            <person name="Gunzer F."/>
            <person name="Trauth M."/>
            <person name="Bunk B."/>
            <person name="Bigge R."/>
            <person name="Schrottner P."/>
        </authorList>
    </citation>
    <scope>NUCLEOTIDE SEQUENCE [LARGE SCALE GENOMIC DNA]</scope>
    <source>
        <strain evidence="8 10">DSM 103800</strain>
    </source>
</reference>
<keyword evidence="2" id="KW-1003">Cell membrane</keyword>
<dbReference type="GO" id="GO:0015920">
    <property type="term" value="P:lipopolysaccharide transport"/>
    <property type="evidence" value="ECO:0007669"/>
    <property type="project" value="TreeGrafter"/>
</dbReference>
<accession>A0A1L7ACC4</accession>
<evidence type="ECO:0000313" key="10">
    <source>
        <dbReference type="Proteomes" id="UP001258945"/>
    </source>
</evidence>
<evidence type="ECO:0000256" key="3">
    <source>
        <dbReference type="ARBA" id="ARBA00022692"/>
    </source>
</evidence>
<organism evidence="7 9">
    <name type="scientific">Roseomonas gilardii</name>
    <dbReference type="NCBI Taxonomy" id="257708"/>
    <lineage>
        <taxon>Bacteria</taxon>
        <taxon>Pseudomonadati</taxon>
        <taxon>Pseudomonadota</taxon>
        <taxon>Alphaproteobacteria</taxon>
        <taxon>Acetobacterales</taxon>
        <taxon>Roseomonadaceae</taxon>
        <taxon>Roseomonas</taxon>
    </lineage>
</organism>